<proteinExistence type="predicted"/>
<evidence type="ECO:0000313" key="1">
    <source>
        <dbReference type="EMBL" id="KIJ28954.1"/>
    </source>
</evidence>
<protein>
    <submittedName>
        <fullName evidence="1">Uncharacterized protein</fullName>
    </submittedName>
</protein>
<keyword evidence="2" id="KW-1185">Reference proteome</keyword>
<dbReference type="Proteomes" id="UP000054279">
    <property type="component" value="Unassembled WGS sequence"/>
</dbReference>
<accession>A0A0C9U433</accession>
<name>A0A0C9U433_SPHS4</name>
<sequence length="93" mass="10862">MEDVKIPIALRPENHDRAPELEFVCSVWLLLLFCRAATPVNQRMMYRVRSTRSYYYDRGKNTTHDGQLQYTFMSPIAISIPARRAAFSFCART</sequence>
<dbReference type="AlphaFoldDB" id="A0A0C9U433"/>
<gene>
    <name evidence="1" type="ORF">M422DRAFT_37152</name>
</gene>
<dbReference type="EMBL" id="KN837294">
    <property type="protein sequence ID" value="KIJ28954.1"/>
    <property type="molecule type" value="Genomic_DNA"/>
</dbReference>
<dbReference type="HOGENOM" id="CLU_2401077_0_0_1"/>
<organism evidence="1 2">
    <name type="scientific">Sphaerobolus stellatus (strain SS14)</name>
    <dbReference type="NCBI Taxonomy" id="990650"/>
    <lineage>
        <taxon>Eukaryota</taxon>
        <taxon>Fungi</taxon>
        <taxon>Dikarya</taxon>
        <taxon>Basidiomycota</taxon>
        <taxon>Agaricomycotina</taxon>
        <taxon>Agaricomycetes</taxon>
        <taxon>Phallomycetidae</taxon>
        <taxon>Geastrales</taxon>
        <taxon>Sphaerobolaceae</taxon>
        <taxon>Sphaerobolus</taxon>
    </lineage>
</organism>
<reference evidence="1 2" key="1">
    <citation type="submission" date="2014-06" db="EMBL/GenBank/DDBJ databases">
        <title>Evolutionary Origins and Diversification of the Mycorrhizal Mutualists.</title>
        <authorList>
            <consortium name="DOE Joint Genome Institute"/>
            <consortium name="Mycorrhizal Genomics Consortium"/>
            <person name="Kohler A."/>
            <person name="Kuo A."/>
            <person name="Nagy L.G."/>
            <person name="Floudas D."/>
            <person name="Copeland A."/>
            <person name="Barry K.W."/>
            <person name="Cichocki N."/>
            <person name="Veneault-Fourrey C."/>
            <person name="LaButti K."/>
            <person name="Lindquist E.A."/>
            <person name="Lipzen A."/>
            <person name="Lundell T."/>
            <person name="Morin E."/>
            <person name="Murat C."/>
            <person name="Riley R."/>
            <person name="Ohm R."/>
            <person name="Sun H."/>
            <person name="Tunlid A."/>
            <person name="Henrissat B."/>
            <person name="Grigoriev I.V."/>
            <person name="Hibbett D.S."/>
            <person name="Martin F."/>
        </authorList>
    </citation>
    <scope>NUCLEOTIDE SEQUENCE [LARGE SCALE GENOMIC DNA]</scope>
    <source>
        <strain evidence="1 2">SS14</strain>
    </source>
</reference>
<evidence type="ECO:0000313" key="2">
    <source>
        <dbReference type="Proteomes" id="UP000054279"/>
    </source>
</evidence>